<feature type="compositionally biased region" description="Polar residues" evidence="5">
    <location>
        <begin position="81"/>
        <end position="91"/>
    </location>
</feature>
<dbReference type="VEuPathDB" id="FungiDB:L203_00571"/>
<evidence type="ECO:0000256" key="4">
    <source>
        <dbReference type="RuleBase" id="RU363090"/>
    </source>
</evidence>
<name>A0A1E3IXF3_9TREE</name>
<dbReference type="InterPro" id="IPR005522">
    <property type="entry name" value="IPK"/>
</dbReference>
<feature type="region of interest" description="Disordered" evidence="5">
    <location>
        <begin position="506"/>
        <end position="527"/>
    </location>
</feature>
<protein>
    <recommendedName>
        <fullName evidence="4">Kinase</fullName>
        <ecNumber evidence="4">2.7.-.-</ecNumber>
    </recommendedName>
</protein>
<evidence type="ECO:0000256" key="3">
    <source>
        <dbReference type="ARBA" id="ARBA00022777"/>
    </source>
</evidence>
<dbReference type="GO" id="GO:0008440">
    <property type="term" value="F:inositol-1,4,5-trisphosphate 3-kinase activity"/>
    <property type="evidence" value="ECO:0007669"/>
    <property type="project" value="TreeGrafter"/>
</dbReference>
<dbReference type="GO" id="GO:0000824">
    <property type="term" value="F:inositol-1,4,5,6-tetrakisphosphate 3-kinase activity"/>
    <property type="evidence" value="ECO:0007669"/>
    <property type="project" value="TreeGrafter"/>
</dbReference>
<keyword evidence="3 4" id="KW-0418">Kinase</keyword>
<accession>A0A1E3IXF3</accession>
<feature type="region of interest" description="Disordered" evidence="5">
    <location>
        <begin position="840"/>
        <end position="878"/>
    </location>
</feature>
<dbReference type="Proteomes" id="UP000094043">
    <property type="component" value="Chromosome 1"/>
</dbReference>
<dbReference type="KEGG" id="cdep:91084997"/>
<dbReference type="GeneID" id="91084997"/>
<dbReference type="OrthoDB" id="2573163at2759"/>
<dbReference type="EMBL" id="CP143784">
    <property type="protein sequence ID" value="WVN85634.1"/>
    <property type="molecule type" value="Genomic_DNA"/>
</dbReference>
<organism evidence="6 7">
    <name type="scientific">Cryptococcus depauperatus CBS 7841</name>
    <dbReference type="NCBI Taxonomy" id="1295531"/>
    <lineage>
        <taxon>Eukaryota</taxon>
        <taxon>Fungi</taxon>
        <taxon>Dikarya</taxon>
        <taxon>Basidiomycota</taxon>
        <taxon>Agaricomycotina</taxon>
        <taxon>Tremellomycetes</taxon>
        <taxon>Tremellales</taxon>
        <taxon>Cryptococcaceae</taxon>
        <taxon>Cryptococcus</taxon>
    </lineage>
</organism>
<evidence type="ECO:0000313" key="7">
    <source>
        <dbReference type="Proteomes" id="UP000094043"/>
    </source>
</evidence>
<dbReference type="PANTHER" id="PTHR12400">
    <property type="entry name" value="INOSITOL POLYPHOSPHATE KINASE"/>
    <property type="match status" value="1"/>
</dbReference>
<dbReference type="GO" id="GO:0046854">
    <property type="term" value="P:phosphatidylinositol phosphate biosynthetic process"/>
    <property type="evidence" value="ECO:0007669"/>
    <property type="project" value="TreeGrafter"/>
</dbReference>
<comment type="similarity">
    <text evidence="1 4">Belongs to the inositol phosphokinase (IPK) family.</text>
</comment>
<feature type="compositionally biased region" description="Basic and acidic residues" evidence="5">
    <location>
        <begin position="517"/>
        <end position="527"/>
    </location>
</feature>
<dbReference type="PANTHER" id="PTHR12400:SF21">
    <property type="entry name" value="KINASE"/>
    <property type="match status" value="1"/>
</dbReference>
<feature type="region of interest" description="Disordered" evidence="5">
    <location>
        <begin position="1"/>
        <end position="162"/>
    </location>
</feature>
<dbReference type="AlphaFoldDB" id="A0A1E3IXF3"/>
<reference evidence="6" key="3">
    <citation type="submission" date="2024-01" db="EMBL/GenBank/DDBJ databases">
        <authorList>
            <person name="Coelho M.A."/>
            <person name="David-Palma M."/>
            <person name="Shea T."/>
            <person name="Sun S."/>
            <person name="Cuomo C.A."/>
            <person name="Heitman J."/>
        </authorList>
    </citation>
    <scope>NUCLEOTIDE SEQUENCE</scope>
    <source>
        <strain evidence="6">CBS 7841</strain>
    </source>
</reference>
<dbReference type="InterPro" id="IPR038286">
    <property type="entry name" value="IPK_sf"/>
</dbReference>
<reference evidence="6" key="2">
    <citation type="journal article" date="2022" name="Elife">
        <title>Obligate sexual reproduction of a homothallic fungus closely related to the Cryptococcus pathogenic species complex.</title>
        <authorList>
            <person name="Passer A.R."/>
            <person name="Clancey S.A."/>
            <person name="Shea T."/>
            <person name="David-Palma M."/>
            <person name="Averette A.F."/>
            <person name="Boekhout T."/>
            <person name="Porcel B.M."/>
            <person name="Nowrousian M."/>
            <person name="Cuomo C.A."/>
            <person name="Sun S."/>
            <person name="Heitman J."/>
            <person name="Coelho M.A."/>
        </authorList>
    </citation>
    <scope>NUCLEOTIDE SEQUENCE</scope>
    <source>
        <strain evidence="6">CBS 7841</strain>
    </source>
</reference>
<keyword evidence="2 4" id="KW-0808">Transferase</keyword>
<evidence type="ECO:0000256" key="5">
    <source>
        <dbReference type="SAM" id="MobiDB-lite"/>
    </source>
</evidence>
<reference evidence="6" key="1">
    <citation type="submission" date="2016-06" db="EMBL/GenBank/DDBJ databases">
        <authorList>
            <person name="Cuomo C."/>
            <person name="Litvintseva A."/>
            <person name="Heitman J."/>
            <person name="Chen Y."/>
            <person name="Sun S."/>
            <person name="Springer D."/>
            <person name="Dromer F."/>
            <person name="Young S."/>
            <person name="Zeng Q."/>
            <person name="Chapman S."/>
            <person name="Gujja S."/>
            <person name="Saif S."/>
            <person name="Birren B."/>
        </authorList>
    </citation>
    <scope>NUCLEOTIDE SEQUENCE</scope>
    <source>
        <strain evidence="6">CBS 7841</strain>
    </source>
</reference>
<evidence type="ECO:0000256" key="2">
    <source>
        <dbReference type="ARBA" id="ARBA00022679"/>
    </source>
</evidence>
<feature type="compositionally biased region" description="Basic and acidic residues" evidence="5">
    <location>
        <begin position="94"/>
        <end position="110"/>
    </location>
</feature>
<dbReference type="Gene3D" id="3.30.470.160">
    <property type="entry name" value="Inositol polyphosphate kinase"/>
    <property type="match status" value="1"/>
</dbReference>
<evidence type="ECO:0000313" key="6">
    <source>
        <dbReference type="EMBL" id="WVN85634.1"/>
    </source>
</evidence>
<dbReference type="Pfam" id="PF03770">
    <property type="entry name" value="IPK"/>
    <property type="match status" value="1"/>
</dbReference>
<dbReference type="RefSeq" id="XP_066066334.1">
    <property type="nucleotide sequence ID" value="XM_066210237.1"/>
</dbReference>
<feature type="compositionally biased region" description="Pro residues" evidence="5">
    <location>
        <begin position="255"/>
        <end position="267"/>
    </location>
</feature>
<feature type="region of interest" description="Disordered" evidence="5">
    <location>
        <begin position="249"/>
        <end position="280"/>
    </location>
</feature>
<dbReference type="GO" id="GO:0032958">
    <property type="term" value="P:inositol phosphate biosynthetic process"/>
    <property type="evidence" value="ECO:0007669"/>
    <property type="project" value="InterPro"/>
</dbReference>
<dbReference type="EC" id="2.7.-.-" evidence="4"/>
<keyword evidence="7" id="KW-1185">Reference proteome</keyword>
<feature type="region of interest" description="Disordered" evidence="5">
    <location>
        <begin position="385"/>
        <end position="418"/>
    </location>
</feature>
<dbReference type="GO" id="GO:0005737">
    <property type="term" value="C:cytoplasm"/>
    <property type="evidence" value="ECO:0007669"/>
    <property type="project" value="TreeGrafter"/>
</dbReference>
<proteinExistence type="inferred from homology"/>
<gene>
    <name evidence="6" type="ORF">L203_100783</name>
</gene>
<feature type="compositionally biased region" description="Low complexity" evidence="5">
    <location>
        <begin position="845"/>
        <end position="869"/>
    </location>
</feature>
<feature type="compositionally biased region" description="Polar residues" evidence="5">
    <location>
        <begin position="144"/>
        <end position="153"/>
    </location>
</feature>
<dbReference type="SUPFAM" id="SSF56104">
    <property type="entry name" value="SAICAR synthase-like"/>
    <property type="match status" value="1"/>
</dbReference>
<sequence length="991" mass="111083">MPSISQSSIKNASHHVHPSSQAYFPPFPHSGNKQGRKGSMGMGLFKESHQALLWESSKRNPEAVIEEDHETSPRDLGAKTQVVSQKVSNGQVDKAGRSVRDVYDARHTNMDSHGLPSPGETSLTERDEGEPEEDRFDANDEGWITTSNDSFTSDPEDEERDWANEEFHKNDEGKEDQITVPLQPFNHAVGGHSSIYNFTRRAVCKPLVSHENLFYEEVERLAPALLSFIPRYLGVMVVNYRRQRLATEGSATPIDSPPAASPFPSNPSTPGITSHPSNHRPMLQQALTNTPCQSHVSNCNVGEDLEIPEVSLDYNRHVVPDWLFRRDERGRRLKCSRAWETLHEGSLGKTLRPSSAKSQEFLRFGSGSPGSSWHSSGIGGGSPNIRCPALGSTAIPKSTQDDNHDLPLTPAASPSSSFHRYNQLHHTSSSPVLQYRSKMHPLNDLNSVHNSSHLFGGTGSTMVNTKLKDHVFATILKKLRKKGVVHRHENEADDEAEEYEGFVKQQRGRRLGGRGSIDIHEPSKADETIRRTQSDVLLSNHHSKVSRQLINSGRRARDDSTEREMFEMEVEDDVPLEIKEKGKIPLANGLYPTTAVRNSYNSAQFVDDLSPFAPASPSASNLANQPNRVHPRAIHPVASPSFFPEEITKQKLFLFMEDLTGRLKHPCVLDLKMGTRQYGYDATLLKKKSQRKKCDATTSRTLGVRMCGMQVWNNETQSFMSQNKYQGREIKSSEFTSVLRSYLSDGNRLLIDHIPVIYQKLHDLAAIIFQLDGFRFYGCSLLFIYDGDKEIQETFTRQINSGKLEALTEEDETPLLAKAVQDSFKQHDIWTERETARVIGRATSRNRSSRSLGQSRSRSRTRTSSQLHPPNHHNPCHHRKIRGEVNIRVVDFAHTTTGRDFIPFPQDYQDPPNLGKGYDTQVDEATGLNMARFPPKHLGKPDMGFMFGLQSVCNSLEEIWQDEKGEGEELEVKSNGEVFGVAFASGADLST</sequence>
<evidence type="ECO:0000256" key="1">
    <source>
        <dbReference type="ARBA" id="ARBA00007374"/>
    </source>
</evidence>
<feature type="compositionally biased region" description="Polar residues" evidence="5">
    <location>
        <begin position="1"/>
        <end position="11"/>
    </location>
</feature>
<dbReference type="GO" id="GO:0005634">
    <property type="term" value="C:nucleus"/>
    <property type="evidence" value="ECO:0007669"/>
    <property type="project" value="TreeGrafter"/>
</dbReference>